<feature type="transmembrane region" description="Helical" evidence="1">
    <location>
        <begin position="167"/>
        <end position="197"/>
    </location>
</feature>
<dbReference type="PROSITE" id="PS51257">
    <property type="entry name" value="PROKAR_LIPOPROTEIN"/>
    <property type="match status" value="1"/>
</dbReference>
<evidence type="ECO:0000256" key="1">
    <source>
        <dbReference type="SAM" id="Phobius"/>
    </source>
</evidence>
<dbReference type="Proteomes" id="UP000230859">
    <property type="component" value="Unassembled WGS sequence"/>
</dbReference>
<dbReference type="EMBL" id="PCVY01000065">
    <property type="protein sequence ID" value="PIQ85468.1"/>
    <property type="molecule type" value="Genomic_DNA"/>
</dbReference>
<feature type="transmembrane region" description="Helical" evidence="1">
    <location>
        <begin position="204"/>
        <end position="224"/>
    </location>
</feature>
<reference evidence="2 3" key="1">
    <citation type="submission" date="2017-09" db="EMBL/GenBank/DDBJ databases">
        <title>Depth-based differentiation of microbial function through sediment-hosted aquifers and enrichment of novel symbionts in the deep terrestrial subsurface.</title>
        <authorList>
            <person name="Probst A.J."/>
            <person name="Ladd B."/>
            <person name="Jarett J.K."/>
            <person name="Geller-Mcgrath D.E."/>
            <person name="Sieber C.M."/>
            <person name="Emerson J.B."/>
            <person name="Anantharaman K."/>
            <person name="Thomas B.C."/>
            <person name="Malmstrom R."/>
            <person name="Stieglmeier M."/>
            <person name="Klingl A."/>
            <person name="Woyke T."/>
            <person name="Ryan C.M."/>
            <person name="Banfield J.F."/>
        </authorList>
    </citation>
    <scope>NUCLEOTIDE SEQUENCE [LARGE SCALE GENOMIC DNA]</scope>
    <source>
        <strain evidence="2">CG11_big_fil_rev_8_21_14_0_20_45_26</strain>
    </source>
</reference>
<organism evidence="2 3">
    <name type="scientific">Candidatus Abzuiibacterium crystallinum</name>
    <dbReference type="NCBI Taxonomy" id="1974748"/>
    <lineage>
        <taxon>Bacteria</taxon>
        <taxon>Pseudomonadati</taxon>
        <taxon>Candidatus Omnitrophota</taxon>
        <taxon>Candidatus Abzuiibacterium</taxon>
    </lineage>
</organism>
<protein>
    <submittedName>
        <fullName evidence="2">Uncharacterized protein</fullName>
    </submittedName>
</protein>
<dbReference type="AlphaFoldDB" id="A0A2H0LM88"/>
<keyword evidence="1" id="KW-0472">Membrane</keyword>
<accession>A0A2H0LM88</accession>
<comment type="caution">
    <text evidence="2">The sequence shown here is derived from an EMBL/GenBank/DDBJ whole genome shotgun (WGS) entry which is preliminary data.</text>
</comment>
<feature type="transmembrane region" description="Helical" evidence="1">
    <location>
        <begin position="343"/>
        <end position="362"/>
    </location>
</feature>
<feature type="transmembrane region" description="Helical" evidence="1">
    <location>
        <begin position="12"/>
        <end position="36"/>
    </location>
</feature>
<keyword evidence="1" id="KW-1133">Transmembrane helix</keyword>
<evidence type="ECO:0000313" key="2">
    <source>
        <dbReference type="EMBL" id="PIQ85468.1"/>
    </source>
</evidence>
<name>A0A2H0LM88_9BACT</name>
<gene>
    <name evidence="2" type="ORF">COV74_08235</name>
</gene>
<feature type="transmembrane region" description="Helical" evidence="1">
    <location>
        <begin position="56"/>
        <end position="80"/>
    </location>
</feature>
<sequence length="509" mass="58815">MKSQKKNQNEQIGFIGLVATLAVNGWFLSCNAFRGFNIFDMGAFLDGGWRVYKGQIPYIDFMYFTGPIHLYLQAFFFQIFNFSKEAILAHLIAISSLVTFATFLLSRHFVSTLQTLLVTLLTATCFYWPISHPWYDQTAHLWGILATVLLVLSLKEGDSGRNNGTSFFIGILTGLSFLSKSNIGLAYIFIFTITFFFTCNKKICLMYLVGTISTVLIILLLLGVPDKYFNQAFLNYAFVQSTFFQKRRLLYILTPISWFRNYYWLIGLIVIWACKKHVLQFKRELFIFVGILFVGVFSILTGSMLRDANVPLWGLACALGFILISKVAPKIKSKEKHDFKRGVIWLSVLTSLFILKSIVYGLELKVWSYSGSPFGDYPLKTKALQGWMFQKEDGEDIDIIVQFLKQVPKEEQVLVLSDLQIIYALSGRDSYKGVPFMFSEKDIPAPGEQLETVRQHIIDNPPDWIITHRFKRFQVTFIIQYLRLRDWVVQNYEPVQKWNNYAILKRKKK</sequence>
<evidence type="ECO:0000313" key="3">
    <source>
        <dbReference type="Proteomes" id="UP000230859"/>
    </source>
</evidence>
<proteinExistence type="predicted"/>
<feature type="transmembrane region" description="Helical" evidence="1">
    <location>
        <begin position="285"/>
        <end position="305"/>
    </location>
</feature>
<feature type="transmembrane region" description="Helical" evidence="1">
    <location>
        <begin position="139"/>
        <end position="155"/>
    </location>
</feature>
<feature type="transmembrane region" description="Helical" evidence="1">
    <location>
        <begin position="311"/>
        <end position="331"/>
    </location>
</feature>
<feature type="transmembrane region" description="Helical" evidence="1">
    <location>
        <begin position="112"/>
        <end position="130"/>
    </location>
</feature>
<keyword evidence="1" id="KW-0812">Transmembrane</keyword>
<feature type="transmembrane region" description="Helical" evidence="1">
    <location>
        <begin position="249"/>
        <end position="273"/>
    </location>
</feature>
<feature type="transmembrane region" description="Helical" evidence="1">
    <location>
        <begin position="87"/>
        <end position="106"/>
    </location>
</feature>